<dbReference type="InterPro" id="IPR036388">
    <property type="entry name" value="WH-like_DNA-bd_sf"/>
</dbReference>
<dbReference type="RefSeq" id="WP_380538242.1">
    <property type="nucleotide sequence ID" value="NZ_JBHFAB010000016.1"/>
</dbReference>
<dbReference type="SUPFAM" id="SSF46785">
    <property type="entry name" value="Winged helix' DNA-binding domain"/>
    <property type="match status" value="1"/>
</dbReference>
<protein>
    <submittedName>
        <fullName evidence="3">MarR family winged helix-turn-helix transcriptional regulator</fullName>
    </submittedName>
</protein>
<dbReference type="PANTHER" id="PTHR33164">
    <property type="entry name" value="TRANSCRIPTIONAL REGULATOR, MARR FAMILY"/>
    <property type="match status" value="1"/>
</dbReference>
<dbReference type="PROSITE" id="PS50995">
    <property type="entry name" value="HTH_MARR_2"/>
    <property type="match status" value="1"/>
</dbReference>
<dbReference type="EMBL" id="JBHFAB010000016">
    <property type="protein sequence ID" value="MFC1419188.1"/>
    <property type="molecule type" value="Genomic_DNA"/>
</dbReference>
<dbReference type="InterPro" id="IPR039422">
    <property type="entry name" value="MarR/SlyA-like"/>
</dbReference>
<feature type="region of interest" description="Disordered" evidence="1">
    <location>
        <begin position="147"/>
        <end position="181"/>
    </location>
</feature>
<dbReference type="SMART" id="SM00347">
    <property type="entry name" value="HTH_MARR"/>
    <property type="match status" value="1"/>
</dbReference>
<feature type="domain" description="HTH marR-type" evidence="2">
    <location>
        <begin position="8"/>
        <end position="145"/>
    </location>
</feature>
<dbReference type="InterPro" id="IPR036390">
    <property type="entry name" value="WH_DNA-bd_sf"/>
</dbReference>
<dbReference type="Gene3D" id="1.10.10.10">
    <property type="entry name" value="Winged helix-like DNA-binding domain superfamily/Winged helix DNA-binding domain"/>
    <property type="match status" value="1"/>
</dbReference>
<accession>A0ABV6W061</accession>
<proteinExistence type="predicted"/>
<evidence type="ECO:0000313" key="3">
    <source>
        <dbReference type="EMBL" id="MFC1419188.1"/>
    </source>
</evidence>
<evidence type="ECO:0000256" key="1">
    <source>
        <dbReference type="SAM" id="MobiDB-lite"/>
    </source>
</evidence>
<dbReference type="PANTHER" id="PTHR33164:SF43">
    <property type="entry name" value="HTH-TYPE TRANSCRIPTIONAL REPRESSOR YETL"/>
    <property type="match status" value="1"/>
</dbReference>
<organism evidence="3 4">
    <name type="scientific">Streptacidiphilus cavernicola</name>
    <dbReference type="NCBI Taxonomy" id="3342716"/>
    <lineage>
        <taxon>Bacteria</taxon>
        <taxon>Bacillati</taxon>
        <taxon>Actinomycetota</taxon>
        <taxon>Actinomycetes</taxon>
        <taxon>Kitasatosporales</taxon>
        <taxon>Streptomycetaceae</taxon>
        <taxon>Streptacidiphilus</taxon>
    </lineage>
</organism>
<dbReference type="InterPro" id="IPR000835">
    <property type="entry name" value="HTH_MarR-typ"/>
</dbReference>
<evidence type="ECO:0000313" key="4">
    <source>
        <dbReference type="Proteomes" id="UP001592531"/>
    </source>
</evidence>
<name>A0ABV6W061_9ACTN</name>
<dbReference type="PRINTS" id="PR00598">
    <property type="entry name" value="HTHMARR"/>
</dbReference>
<dbReference type="Proteomes" id="UP001592531">
    <property type="component" value="Unassembled WGS sequence"/>
</dbReference>
<evidence type="ECO:0000259" key="2">
    <source>
        <dbReference type="PROSITE" id="PS50995"/>
    </source>
</evidence>
<dbReference type="Pfam" id="PF12802">
    <property type="entry name" value="MarR_2"/>
    <property type="match status" value="1"/>
</dbReference>
<sequence length="181" mass="19781">MSSPVPTEVELADAVTRAAKRIRRGTFHQLAPFGINPSQGRALEVLARGAQRGGQMIRLNQLAERLRIAPRSVTTVVDALEAAGLVARVQDPEDRRAILLRLTEAGEQTVDRIGQVRQQVAEEYFGSVGPEDRSALLRLLRSVNEAHDRAHPHHQHPHPHGHGHDHRQHGPADGPGTPAAD</sequence>
<gene>
    <name evidence="3" type="ORF">ACEZDE_21490</name>
</gene>
<reference evidence="3 4" key="1">
    <citation type="submission" date="2024-09" db="EMBL/GenBank/DDBJ databases">
        <authorList>
            <person name="Lee S.D."/>
        </authorList>
    </citation>
    <scope>NUCLEOTIDE SEQUENCE [LARGE SCALE GENOMIC DNA]</scope>
    <source>
        <strain evidence="3 4">N8-3</strain>
    </source>
</reference>
<keyword evidence="4" id="KW-1185">Reference proteome</keyword>
<comment type="caution">
    <text evidence="3">The sequence shown here is derived from an EMBL/GenBank/DDBJ whole genome shotgun (WGS) entry which is preliminary data.</text>
</comment>
<feature type="compositionally biased region" description="Basic residues" evidence="1">
    <location>
        <begin position="150"/>
        <end position="169"/>
    </location>
</feature>